<evidence type="ECO:0000256" key="9">
    <source>
        <dbReference type="SAM" id="Phobius"/>
    </source>
</evidence>
<evidence type="ECO:0000256" key="5">
    <source>
        <dbReference type="ARBA" id="ARBA00022989"/>
    </source>
</evidence>
<dbReference type="InterPro" id="IPR015720">
    <property type="entry name" value="Emp24-like"/>
</dbReference>
<protein>
    <recommendedName>
        <fullName evidence="11">GOLD domain-containing protein</fullName>
    </recommendedName>
</protein>
<evidence type="ECO:0000313" key="12">
    <source>
        <dbReference type="EMBL" id="KAG6388680.1"/>
    </source>
</evidence>
<evidence type="ECO:0000256" key="7">
    <source>
        <dbReference type="RuleBase" id="RU003827"/>
    </source>
</evidence>
<dbReference type="InterPro" id="IPR009038">
    <property type="entry name" value="GOLD_dom"/>
</dbReference>
<dbReference type="PROSITE" id="PS50866">
    <property type="entry name" value="GOLD"/>
    <property type="match status" value="1"/>
</dbReference>
<keyword evidence="4 10" id="KW-0732">Signal</keyword>
<feature type="domain" description="GOLD" evidence="11">
    <location>
        <begin position="35"/>
        <end position="207"/>
    </location>
</feature>
<sequence>MKLGEARWLWTLLMVAAAAAPAARGVWLDLPPTGSKCISEELHNNAVVLADYYAFIGEDYDVNGTTVAPSITVKVKKYGLVILYLRLLLSGALSRWASRFPVLLTLELNMVQKKLSFEKISIPLALMWVVTSPYGNEIHHKEKVAHGQFAFTATEAGSYIACFSLDGDQGGKKVTVGIDWKTGIAAKDWDTVARKEKIEGLELELKKLEAAVETVHENLIHLVTREAQMRGVSETTNARVAWYSLMALAICIVASILQVLYLRRYFRKKKLI</sequence>
<comment type="similarity">
    <text evidence="2 7">Belongs to the EMP24/GP25L family.</text>
</comment>
<reference evidence="12" key="2">
    <citation type="submission" date="2020-08" db="EMBL/GenBank/DDBJ databases">
        <title>Plant Genome Project.</title>
        <authorList>
            <person name="Zhang R.-G."/>
        </authorList>
    </citation>
    <scope>NUCLEOTIDE SEQUENCE</scope>
    <source>
        <strain evidence="12">Huo1</strain>
        <tissue evidence="12">Leaf</tissue>
    </source>
</reference>
<dbReference type="EMBL" id="PNBA02000020">
    <property type="protein sequence ID" value="KAG6388680.1"/>
    <property type="molecule type" value="Genomic_DNA"/>
</dbReference>
<comment type="caution">
    <text evidence="12">The sequence shown here is derived from an EMBL/GenBank/DDBJ whole genome shotgun (WGS) entry which is preliminary data.</text>
</comment>
<dbReference type="PANTHER" id="PTHR22811">
    <property type="entry name" value="TRANSMEMBRANE EMP24 DOMAIN-CONTAINING PROTEIN"/>
    <property type="match status" value="1"/>
</dbReference>
<keyword evidence="3 7" id="KW-0812">Transmembrane</keyword>
<evidence type="ECO:0000259" key="11">
    <source>
        <dbReference type="PROSITE" id="PS50866"/>
    </source>
</evidence>
<keyword evidence="6 9" id="KW-0472">Membrane</keyword>
<comment type="subcellular location">
    <subcellularLocation>
        <location evidence="1 7">Membrane</location>
        <topology evidence="1 7">Single-pass type I membrane protein</topology>
    </subcellularLocation>
</comment>
<evidence type="ECO:0000256" key="10">
    <source>
        <dbReference type="SAM" id="SignalP"/>
    </source>
</evidence>
<dbReference type="Pfam" id="PF01105">
    <property type="entry name" value="EMP24_GP25L"/>
    <property type="match status" value="1"/>
</dbReference>
<keyword evidence="5 9" id="KW-1133">Transmembrane helix</keyword>
<dbReference type="Proteomes" id="UP000298416">
    <property type="component" value="Unassembled WGS sequence"/>
</dbReference>
<name>A0A8X8W5F6_SALSN</name>
<evidence type="ECO:0000256" key="3">
    <source>
        <dbReference type="ARBA" id="ARBA00022692"/>
    </source>
</evidence>
<evidence type="ECO:0000313" key="13">
    <source>
        <dbReference type="Proteomes" id="UP000298416"/>
    </source>
</evidence>
<accession>A0A8X8W5F6</accession>
<dbReference type="GO" id="GO:0016020">
    <property type="term" value="C:membrane"/>
    <property type="evidence" value="ECO:0007669"/>
    <property type="project" value="UniProtKB-SubCell"/>
</dbReference>
<dbReference type="SMART" id="SM01190">
    <property type="entry name" value="EMP24_GP25L"/>
    <property type="match status" value="1"/>
</dbReference>
<keyword evidence="13" id="KW-1185">Reference proteome</keyword>
<dbReference type="AlphaFoldDB" id="A0A8X8W5F6"/>
<evidence type="ECO:0000256" key="4">
    <source>
        <dbReference type="ARBA" id="ARBA00022729"/>
    </source>
</evidence>
<feature type="signal peptide" evidence="10">
    <location>
        <begin position="1"/>
        <end position="25"/>
    </location>
</feature>
<feature type="coiled-coil region" evidence="8">
    <location>
        <begin position="191"/>
        <end position="218"/>
    </location>
</feature>
<feature type="chain" id="PRO_5036487835" description="GOLD domain-containing protein" evidence="10">
    <location>
        <begin position="26"/>
        <end position="272"/>
    </location>
</feature>
<gene>
    <name evidence="12" type="ORF">SASPL_150112</name>
</gene>
<evidence type="ECO:0000256" key="2">
    <source>
        <dbReference type="ARBA" id="ARBA00007104"/>
    </source>
</evidence>
<keyword evidence="8" id="KW-0175">Coiled coil</keyword>
<reference evidence="12" key="1">
    <citation type="submission" date="2018-01" db="EMBL/GenBank/DDBJ databases">
        <authorList>
            <person name="Mao J.F."/>
        </authorList>
    </citation>
    <scope>NUCLEOTIDE SEQUENCE</scope>
    <source>
        <strain evidence="12">Huo1</strain>
        <tissue evidence="12">Leaf</tissue>
    </source>
</reference>
<proteinExistence type="inferred from homology"/>
<feature type="transmembrane region" description="Helical" evidence="9">
    <location>
        <begin position="240"/>
        <end position="262"/>
    </location>
</feature>
<evidence type="ECO:0000256" key="6">
    <source>
        <dbReference type="ARBA" id="ARBA00023136"/>
    </source>
</evidence>
<evidence type="ECO:0000256" key="8">
    <source>
        <dbReference type="SAM" id="Coils"/>
    </source>
</evidence>
<organism evidence="12">
    <name type="scientific">Salvia splendens</name>
    <name type="common">Scarlet sage</name>
    <dbReference type="NCBI Taxonomy" id="180675"/>
    <lineage>
        <taxon>Eukaryota</taxon>
        <taxon>Viridiplantae</taxon>
        <taxon>Streptophyta</taxon>
        <taxon>Embryophyta</taxon>
        <taxon>Tracheophyta</taxon>
        <taxon>Spermatophyta</taxon>
        <taxon>Magnoliopsida</taxon>
        <taxon>eudicotyledons</taxon>
        <taxon>Gunneridae</taxon>
        <taxon>Pentapetalae</taxon>
        <taxon>asterids</taxon>
        <taxon>lamiids</taxon>
        <taxon>Lamiales</taxon>
        <taxon>Lamiaceae</taxon>
        <taxon>Nepetoideae</taxon>
        <taxon>Mentheae</taxon>
        <taxon>Salviinae</taxon>
        <taxon>Salvia</taxon>
        <taxon>Salvia subgen. Calosphace</taxon>
        <taxon>core Calosphace</taxon>
    </lineage>
</organism>
<evidence type="ECO:0000256" key="1">
    <source>
        <dbReference type="ARBA" id="ARBA00004479"/>
    </source>
</evidence>